<sequence>MVQFTIPIQNLTLLFLRFEFLACQLCCNGSVFLRSCSLAKELVISAKRSFFTLVVEIADSFLAKELYYSQRVESFSLVLGGKILNIIYSFCPTKDLKITAWQDLLQVHSIIDLIFSKQFSYYSSTPQLFWSKAKVILIFSILSLFEELSINKVESVDKILHSDPWNINKVESVDKVLHFYPYLESIDEVESVDKVLHSDYYLGSVVILI</sequence>
<dbReference type="Proteomes" id="UP001060085">
    <property type="component" value="Linkage Group LG08"/>
</dbReference>
<reference evidence="2" key="1">
    <citation type="journal article" date="2023" name="Nat. Plants">
        <title>Single-cell RNA sequencing provides a high-resolution roadmap for understanding the multicellular compartmentation of specialized metabolism.</title>
        <authorList>
            <person name="Sun S."/>
            <person name="Shen X."/>
            <person name="Li Y."/>
            <person name="Li Y."/>
            <person name="Wang S."/>
            <person name="Li R."/>
            <person name="Zhang H."/>
            <person name="Shen G."/>
            <person name="Guo B."/>
            <person name="Wei J."/>
            <person name="Xu J."/>
            <person name="St-Pierre B."/>
            <person name="Chen S."/>
            <person name="Sun C."/>
        </authorList>
    </citation>
    <scope>NUCLEOTIDE SEQUENCE [LARGE SCALE GENOMIC DNA]</scope>
</reference>
<accession>A0ACB9ZK12</accession>
<proteinExistence type="predicted"/>
<protein>
    <submittedName>
        <fullName evidence="1">Uncharacterized protein</fullName>
    </submittedName>
</protein>
<gene>
    <name evidence="1" type="ORF">M9H77_33601</name>
</gene>
<name>A0ACB9ZK12_CATRO</name>
<evidence type="ECO:0000313" key="2">
    <source>
        <dbReference type="Proteomes" id="UP001060085"/>
    </source>
</evidence>
<evidence type="ECO:0000313" key="1">
    <source>
        <dbReference type="EMBL" id="KAI5647596.1"/>
    </source>
</evidence>
<comment type="caution">
    <text evidence="1">The sequence shown here is derived from an EMBL/GenBank/DDBJ whole genome shotgun (WGS) entry which is preliminary data.</text>
</comment>
<dbReference type="EMBL" id="CM044708">
    <property type="protein sequence ID" value="KAI5647596.1"/>
    <property type="molecule type" value="Genomic_DNA"/>
</dbReference>
<organism evidence="1 2">
    <name type="scientific">Catharanthus roseus</name>
    <name type="common">Madagascar periwinkle</name>
    <name type="synonym">Vinca rosea</name>
    <dbReference type="NCBI Taxonomy" id="4058"/>
    <lineage>
        <taxon>Eukaryota</taxon>
        <taxon>Viridiplantae</taxon>
        <taxon>Streptophyta</taxon>
        <taxon>Embryophyta</taxon>
        <taxon>Tracheophyta</taxon>
        <taxon>Spermatophyta</taxon>
        <taxon>Magnoliopsida</taxon>
        <taxon>eudicotyledons</taxon>
        <taxon>Gunneridae</taxon>
        <taxon>Pentapetalae</taxon>
        <taxon>asterids</taxon>
        <taxon>lamiids</taxon>
        <taxon>Gentianales</taxon>
        <taxon>Apocynaceae</taxon>
        <taxon>Rauvolfioideae</taxon>
        <taxon>Vinceae</taxon>
        <taxon>Catharanthinae</taxon>
        <taxon>Catharanthus</taxon>
    </lineage>
</organism>
<keyword evidence="2" id="KW-1185">Reference proteome</keyword>